<dbReference type="Proteomes" id="UP000230002">
    <property type="component" value="Unassembled WGS sequence"/>
</dbReference>
<evidence type="ECO:0000256" key="1">
    <source>
        <dbReference type="SAM" id="MobiDB-lite"/>
    </source>
</evidence>
<dbReference type="OrthoDB" id="3223825at2759"/>
<name>A0A2G8S8Y1_9APHY</name>
<sequence length="231" mass="26693">MLVDEVIVFRNRTLDVRLPYQLSLSIFISPSTTPHPRPSNSRAWPNQCLQRTRYNMRFASPIRVAPPRPIPGLRLPSPSVLRLLRIKPRYSDRRGYVRGHLRKNTDDTLCELTGDDEAGMYWTLEDYIESVVLQHGLKLRDIRAYAPRAPMGIRDSVRSFVRITEDEWMAASLNAKHLAPAPKYAQCKSPGGREDIGRGRYRYKTHPYDLPLRRPKTGPKTPKYVPAEWDD</sequence>
<dbReference type="AlphaFoldDB" id="A0A2G8S8Y1"/>
<keyword evidence="3" id="KW-1185">Reference proteome</keyword>
<proteinExistence type="predicted"/>
<evidence type="ECO:0000313" key="3">
    <source>
        <dbReference type="Proteomes" id="UP000230002"/>
    </source>
</evidence>
<accession>A0A2G8S8Y1</accession>
<dbReference type="EMBL" id="AYKW01000015">
    <property type="protein sequence ID" value="PIL30230.1"/>
    <property type="molecule type" value="Genomic_DNA"/>
</dbReference>
<comment type="caution">
    <text evidence="2">The sequence shown here is derived from an EMBL/GenBank/DDBJ whole genome shotgun (WGS) entry which is preliminary data.</text>
</comment>
<reference evidence="2 3" key="1">
    <citation type="journal article" date="2015" name="Sci. Rep.">
        <title>Chromosome-level genome map provides insights into diverse defense mechanisms in the medicinal fungus Ganoderma sinense.</title>
        <authorList>
            <person name="Zhu Y."/>
            <person name="Xu J."/>
            <person name="Sun C."/>
            <person name="Zhou S."/>
            <person name="Xu H."/>
            <person name="Nelson D.R."/>
            <person name="Qian J."/>
            <person name="Song J."/>
            <person name="Luo H."/>
            <person name="Xiang L."/>
            <person name="Li Y."/>
            <person name="Xu Z."/>
            <person name="Ji A."/>
            <person name="Wang L."/>
            <person name="Lu S."/>
            <person name="Hayward A."/>
            <person name="Sun W."/>
            <person name="Li X."/>
            <person name="Schwartz D.C."/>
            <person name="Wang Y."/>
            <person name="Chen S."/>
        </authorList>
    </citation>
    <scope>NUCLEOTIDE SEQUENCE [LARGE SCALE GENOMIC DNA]</scope>
    <source>
        <strain evidence="2 3">ZZ0214-1</strain>
    </source>
</reference>
<dbReference type="STRING" id="1077348.A0A2G8S8Y1"/>
<organism evidence="2 3">
    <name type="scientific">Ganoderma sinense ZZ0214-1</name>
    <dbReference type="NCBI Taxonomy" id="1077348"/>
    <lineage>
        <taxon>Eukaryota</taxon>
        <taxon>Fungi</taxon>
        <taxon>Dikarya</taxon>
        <taxon>Basidiomycota</taxon>
        <taxon>Agaricomycotina</taxon>
        <taxon>Agaricomycetes</taxon>
        <taxon>Polyporales</taxon>
        <taxon>Polyporaceae</taxon>
        <taxon>Ganoderma</taxon>
    </lineage>
</organism>
<evidence type="ECO:0000313" key="2">
    <source>
        <dbReference type="EMBL" id="PIL30230.1"/>
    </source>
</evidence>
<gene>
    <name evidence="2" type="ORF">GSI_07407</name>
</gene>
<feature type="region of interest" description="Disordered" evidence="1">
    <location>
        <begin position="208"/>
        <end position="231"/>
    </location>
</feature>
<protein>
    <submittedName>
        <fullName evidence="2">Uncharacterized protein</fullName>
    </submittedName>
</protein>